<dbReference type="PRINTS" id="PR00305">
    <property type="entry name" value="1433ZETA"/>
</dbReference>
<dbReference type="InterPro" id="IPR000308">
    <property type="entry name" value="14-3-3"/>
</dbReference>
<sequence length="204" mass="24057">MYDFIDSREGLVYHAKLSEQAERFDDMMYFMRRLAEFRTELTVEERNLFSVAYKNTVGSRRSCWRILNTEQRKAMQKHSDLDKIPLLERYKEDIEIELTELCYEVLDVLDDHLLPYARTSESKVFYYKLKGDYFRYLSEVKKNPGQRKEAAEGALDGYREASELGSRTLAPTDPIRLGLALNFAVFYHEILESPERCLYPGSFI</sequence>
<feature type="site" description="Interaction with phosphoserine on interacting protein" evidence="2">
    <location>
        <position position="61"/>
    </location>
</feature>
<dbReference type="CDD" id="cd08774">
    <property type="entry name" value="14-3-3"/>
    <property type="match status" value="1"/>
</dbReference>
<dbReference type="Pfam" id="PF00244">
    <property type="entry name" value="14-3-3"/>
    <property type="match status" value="1"/>
</dbReference>
<dbReference type="SUPFAM" id="SSF48445">
    <property type="entry name" value="14-3-3 protein"/>
    <property type="match status" value="1"/>
</dbReference>
<feature type="site" description="Interaction with phosphoserine on interacting protein" evidence="2">
    <location>
        <position position="135"/>
    </location>
</feature>
<protein>
    <recommendedName>
        <fullName evidence="3">14-3-3 domain-containing protein</fullName>
    </recommendedName>
</protein>
<dbReference type="InterPro" id="IPR036815">
    <property type="entry name" value="14-3-3_dom_sf"/>
</dbReference>
<dbReference type="PANTHER" id="PTHR18860">
    <property type="entry name" value="14-3-3 PROTEIN"/>
    <property type="match status" value="1"/>
</dbReference>
<proteinExistence type="inferred from homology"/>
<evidence type="ECO:0000313" key="4">
    <source>
        <dbReference type="EMBL" id="KAK3234326.1"/>
    </source>
</evidence>
<evidence type="ECO:0000313" key="5">
    <source>
        <dbReference type="Proteomes" id="UP001190700"/>
    </source>
</evidence>
<comment type="similarity">
    <text evidence="1">Belongs to the 14-3-3 family.</text>
</comment>
<dbReference type="InterPro" id="IPR023410">
    <property type="entry name" value="14-3-3_domain"/>
</dbReference>
<dbReference type="EMBL" id="LGRX02035512">
    <property type="protein sequence ID" value="KAK3234326.1"/>
    <property type="molecule type" value="Genomic_DNA"/>
</dbReference>
<dbReference type="SMART" id="SM00101">
    <property type="entry name" value="14_3_3"/>
    <property type="match status" value="1"/>
</dbReference>
<keyword evidence="5" id="KW-1185">Reference proteome</keyword>
<name>A0AAE0BD26_9CHLO</name>
<feature type="domain" description="14-3-3" evidence="3">
    <location>
        <begin position="8"/>
        <end position="203"/>
    </location>
</feature>
<evidence type="ECO:0000259" key="3">
    <source>
        <dbReference type="SMART" id="SM00101"/>
    </source>
</evidence>
<reference evidence="4 5" key="1">
    <citation type="journal article" date="2015" name="Genome Biol. Evol.">
        <title>Comparative Genomics of a Bacterivorous Green Alga Reveals Evolutionary Causalities and Consequences of Phago-Mixotrophic Mode of Nutrition.</title>
        <authorList>
            <person name="Burns J.A."/>
            <person name="Paasch A."/>
            <person name="Narechania A."/>
            <person name="Kim E."/>
        </authorList>
    </citation>
    <scope>NUCLEOTIDE SEQUENCE [LARGE SCALE GENOMIC DNA]</scope>
    <source>
        <strain evidence="4 5">PLY_AMNH</strain>
    </source>
</reference>
<accession>A0AAE0BD26</accession>
<organism evidence="4 5">
    <name type="scientific">Cymbomonas tetramitiformis</name>
    <dbReference type="NCBI Taxonomy" id="36881"/>
    <lineage>
        <taxon>Eukaryota</taxon>
        <taxon>Viridiplantae</taxon>
        <taxon>Chlorophyta</taxon>
        <taxon>Pyramimonadophyceae</taxon>
        <taxon>Pyramimonadales</taxon>
        <taxon>Pyramimonadaceae</taxon>
        <taxon>Cymbomonas</taxon>
    </lineage>
</organism>
<evidence type="ECO:0000256" key="1">
    <source>
        <dbReference type="ARBA" id="ARBA00006141"/>
    </source>
</evidence>
<dbReference type="AlphaFoldDB" id="A0AAE0BD26"/>
<gene>
    <name evidence="4" type="ORF">CYMTET_55427</name>
</gene>
<evidence type="ECO:0000256" key="2">
    <source>
        <dbReference type="PIRSR" id="PIRSR000868-1"/>
    </source>
</evidence>
<comment type="caution">
    <text evidence="4">The sequence shown here is derived from an EMBL/GenBank/DDBJ whole genome shotgun (WGS) entry which is preliminary data.</text>
</comment>
<dbReference type="Gene3D" id="1.20.190.20">
    <property type="entry name" value="14-3-3 domain"/>
    <property type="match status" value="1"/>
</dbReference>
<dbReference type="PIRSF" id="PIRSF000868">
    <property type="entry name" value="14-3-3"/>
    <property type="match status" value="1"/>
</dbReference>
<dbReference type="Proteomes" id="UP001190700">
    <property type="component" value="Unassembled WGS sequence"/>
</dbReference>